<reference evidence="1" key="1">
    <citation type="submission" date="2023-03" db="EMBL/GenBank/DDBJ databases">
        <title>Massive genome expansion in bonnet fungi (Mycena s.s.) driven by repeated elements and novel gene families across ecological guilds.</title>
        <authorList>
            <consortium name="Lawrence Berkeley National Laboratory"/>
            <person name="Harder C.B."/>
            <person name="Miyauchi S."/>
            <person name="Viragh M."/>
            <person name="Kuo A."/>
            <person name="Thoen E."/>
            <person name="Andreopoulos B."/>
            <person name="Lu D."/>
            <person name="Skrede I."/>
            <person name="Drula E."/>
            <person name="Henrissat B."/>
            <person name="Morin E."/>
            <person name="Kohler A."/>
            <person name="Barry K."/>
            <person name="LaButti K."/>
            <person name="Morin E."/>
            <person name="Salamov A."/>
            <person name="Lipzen A."/>
            <person name="Mereny Z."/>
            <person name="Hegedus B."/>
            <person name="Baldrian P."/>
            <person name="Stursova M."/>
            <person name="Weitz H."/>
            <person name="Taylor A."/>
            <person name="Grigoriev I.V."/>
            <person name="Nagy L.G."/>
            <person name="Martin F."/>
            <person name="Kauserud H."/>
        </authorList>
    </citation>
    <scope>NUCLEOTIDE SEQUENCE</scope>
    <source>
        <strain evidence="1">CBHHK182m</strain>
    </source>
</reference>
<sequence>MCQTPDEHEYEDMPALLDVADSDDERDIVNIKQSFKKSSSSTFAQNSEVVAGVVRADATEFVAAQVHVDSFPGLSSLGNVRVEQLWDLVYLVVDVVDVPIM</sequence>
<accession>A0AAD7KC28</accession>
<keyword evidence="2" id="KW-1185">Reference proteome</keyword>
<dbReference type="AlphaFoldDB" id="A0AAD7KC28"/>
<protein>
    <submittedName>
        <fullName evidence="1">Uncharacterized protein</fullName>
    </submittedName>
</protein>
<gene>
    <name evidence="1" type="ORF">B0H16DRAFT_1448410</name>
</gene>
<name>A0AAD7KC28_9AGAR</name>
<evidence type="ECO:0000313" key="2">
    <source>
        <dbReference type="Proteomes" id="UP001215598"/>
    </source>
</evidence>
<organism evidence="1 2">
    <name type="scientific">Mycena metata</name>
    <dbReference type="NCBI Taxonomy" id="1033252"/>
    <lineage>
        <taxon>Eukaryota</taxon>
        <taxon>Fungi</taxon>
        <taxon>Dikarya</taxon>
        <taxon>Basidiomycota</taxon>
        <taxon>Agaricomycotina</taxon>
        <taxon>Agaricomycetes</taxon>
        <taxon>Agaricomycetidae</taxon>
        <taxon>Agaricales</taxon>
        <taxon>Marasmiineae</taxon>
        <taxon>Mycenaceae</taxon>
        <taxon>Mycena</taxon>
    </lineage>
</organism>
<evidence type="ECO:0000313" key="1">
    <source>
        <dbReference type="EMBL" id="KAJ7779981.1"/>
    </source>
</evidence>
<comment type="caution">
    <text evidence="1">The sequence shown here is derived from an EMBL/GenBank/DDBJ whole genome shotgun (WGS) entry which is preliminary data.</text>
</comment>
<proteinExistence type="predicted"/>
<dbReference type="Proteomes" id="UP001215598">
    <property type="component" value="Unassembled WGS sequence"/>
</dbReference>
<dbReference type="EMBL" id="JARKIB010000005">
    <property type="protein sequence ID" value="KAJ7779981.1"/>
    <property type="molecule type" value="Genomic_DNA"/>
</dbReference>